<name>A0A917UJG4_9ACTN</name>
<proteinExistence type="predicted"/>
<comment type="caution">
    <text evidence="1">The sequence shown here is derived from an EMBL/GenBank/DDBJ whole genome shotgun (WGS) entry which is preliminary data.</text>
</comment>
<keyword evidence="2" id="KW-1185">Reference proteome</keyword>
<reference evidence="1" key="2">
    <citation type="submission" date="2020-09" db="EMBL/GenBank/DDBJ databases">
        <authorList>
            <person name="Sun Q."/>
            <person name="Zhou Y."/>
        </authorList>
    </citation>
    <scope>NUCLEOTIDE SEQUENCE</scope>
    <source>
        <strain evidence="1">CGMCC 4.7110</strain>
    </source>
</reference>
<dbReference type="InterPro" id="IPR015422">
    <property type="entry name" value="PyrdxlP-dep_Trfase_small"/>
</dbReference>
<dbReference type="SUPFAM" id="SSF53383">
    <property type="entry name" value="PLP-dependent transferases"/>
    <property type="match status" value="1"/>
</dbReference>
<evidence type="ECO:0000313" key="2">
    <source>
        <dbReference type="Proteomes" id="UP000653411"/>
    </source>
</evidence>
<evidence type="ECO:0000313" key="1">
    <source>
        <dbReference type="EMBL" id="GGM94587.1"/>
    </source>
</evidence>
<dbReference type="InterPro" id="IPR015424">
    <property type="entry name" value="PyrdxlP-dep_Trfase"/>
</dbReference>
<protein>
    <submittedName>
        <fullName evidence="1">Uncharacterized protein</fullName>
    </submittedName>
</protein>
<sequence length="89" mass="9271">MPVAASWKSAVVREPPLRDPSLCVSPAGRQSEGTPALAAHDVPAPAGSLYAHEPFTVLKLQGPALRAGPSPYNTPDDVDRLLDGLAAFL</sequence>
<dbReference type="AlphaFoldDB" id="A0A917UJG4"/>
<organism evidence="1 2">
    <name type="scientific">Streptomyces fuscichromogenes</name>
    <dbReference type="NCBI Taxonomy" id="1324013"/>
    <lineage>
        <taxon>Bacteria</taxon>
        <taxon>Bacillati</taxon>
        <taxon>Actinomycetota</taxon>
        <taxon>Actinomycetes</taxon>
        <taxon>Kitasatosporales</taxon>
        <taxon>Streptomycetaceae</taxon>
        <taxon>Streptomyces</taxon>
    </lineage>
</organism>
<accession>A0A917UJG4</accession>
<dbReference type="Proteomes" id="UP000653411">
    <property type="component" value="Unassembled WGS sequence"/>
</dbReference>
<dbReference type="Gene3D" id="3.90.1150.10">
    <property type="entry name" value="Aspartate Aminotransferase, domain 1"/>
    <property type="match status" value="1"/>
</dbReference>
<gene>
    <name evidence="1" type="ORF">GCM10011578_013620</name>
</gene>
<dbReference type="EMBL" id="BMML01000002">
    <property type="protein sequence ID" value="GGM94587.1"/>
    <property type="molecule type" value="Genomic_DNA"/>
</dbReference>
<reference evidence="1" key="1">
    <citation type="journal article" date="2014" name="Int. J. Syst. Evol. Microbiol.">
        <title>Complete genome sequence of Corynebacterium casei LMG S-19264T (=DSM 44701T), isolated from a smear-ripened cheese.</title>
        <authorList>
            <consortium name="US DOE Joint Genome Institute (JGI-PGF)"/>
            <person name="Walter F."/>
            <person name="Albersmeier A."/>
            <person name="Kalinowski J."/>
            <person name="Ruckert C."/>
        </authorList>
    </citation>
    <scope>NUCLEOTIDE SEQUENCE</scope>
    <source>
        <strain evidence="1">CGMCC 4.7110</strain>
    </source>
</reference>